<gene>
    <name evidence="10" type="ORF">HMPREF1541_04011</name>
</gene>
<dbReference type="RefSeq" id="XP_008716581.1">
    <property type="nucleotide sequence ID" value="XM_008718359.1"/>
</dbReference>
<dbReference type="Gene3D" id="1.10.630.10">
    <property type="entry name" value="Cytochrome P450"/>
    <property type="match status" value="1"/>
</dbReference>
<dbReference type="InterPro" id="IPR002403">
    <property type="entry name" value="Cyt_P450_E_grp-IV"/>
</dbReference>
<evidence type="ECO:0000256" key="2">
    <source>
        <dbReference type="ARBA" id="ARBA00010617"/>
    </source>
</evidence>
<evidence type="ECO:0000256" key="1">
    <source>
        <dbReference type="ARBA" id="ARBA00001971"/>
    </source>
</evidence>
<dbReference type="InterPro" id="IPR050121">
    <property type="entry name" value="Cytochrome_P450_monoxygenase"/>
</dbReference>
<proteinExistence type="inferred from homology"/>
<dbReference type="VEuPathDB" id="FungiDB:HMPREF1541_04011"/>
<evidence type="ECO:0008006" key="12">
    <source>
        <dbReference type="Google" id="ProtNLM"/>
    </source>
</evidence>
<keyword evidence="5 7" id="KW-0408">Iron</keyword>
<dbReference type="HOGENOM" id="CLU_001570_14_0_1"/>
<evidence type="ECO:0000256" key="6">
    <source>
        <dbReference type="ARBA" id="ARBA00023033"/>
    </source>
</evidence>
<dbReference type="GeneID" id="19971350"/>
<dbReference type="FunFam" id="1.10.630.10:FF:000050">
    <property type="entry name" value="Cytochrome P450 monooxygenase"/>
    <property type="match status" value="1"/>
</dbReference>
<dbReference type="Pfam" id="PF00067">
    <property type="entry name" value="p450"/>
    <property type="match status" value="1"/>
</dbReference>
<dbReference type="InterPro" id="IPR017972">
    <property type="entry name" value="Cyt_P450_CS"/>
</dbReference>
<accession>W2S058</accession>
<organism evidence="10 11">
    <name type="scientific">Cyphellophora europaea (strain CBS 101466)</name>
    <name type="common">Phialophora europaea</name>
    <dbReference type="NCBI Taxonomy" id="1220924"/>
    <lineage>
        <taxon>Eukaryota</taxon>
        <taxon>Fungi</taxon>
        <taxon>Dikarya</taxon>
        <taxon>Ascomycota</taxon>
        <taxon>Pezizomycotina</taxon>
        <taxon>Eurotiomycetes</taxon>
        <taxon>Chaetothyriomycetidae</taxon>
        <taxon>Chaetothyriales</taxon>
        <taxon>Cyphellophoraceae</taxon>
        <taxon>Cyphellophora</taxon>
    </lineage>
</organism>
<reference evidence="10 11" key="1">
    <citation type="submission" date="2013-03" db="EMBL/GenBank/DDBJ databases">
        <title>The Genome Sequence of Phialophora europaea CBS 101466.</title>
        <authorList>
            <consortium name="The Broad Institute Genomics Platform"/>
            <person name="Cuomo C."/>
            <person name="de Hoog S."/>
            <person name="Gorbushina A."/>
            <person name="Walker B."/>
            <person name="Young S.K."/>
            <person name="Zeng Q."/>
            <person name="Gargeya S."/>
            <person name="Fitzgerald M."/>
            <person name="Haas B."/>
            <person name="Abouelleil A."/>
            <person name="Allen A.W."/>
            <person name="Alvarado L."/>
            <person name="Arachchi H.M."/>
            <person name="Berlin A.M."/>
            <person name="Chapman S.B."/>
            <person name="Gainer-Dewar J."/>
            <person name="Goldberg J."/>
            <person name="Griggs A."/>
            <person name="Gujja S."/>
            <person name="Hansen M."/>
            <person name="Howarth C."/>
            <person name="Imamovic A."/>
            <person name="Ireland A."/>
            <person name="Larimer J."/>
            <person name="McCowan C."/>
            <person name="Murphy C."/>
            <person name="Pearson M."/>
            <person name="Poon T.W."/>
            <person name="Priest M."/>
            <person name="Roberts A."/>
            <person name="Saif S."/>
            <person name="Shea T."/>
            <person name="Sisk P."/>
            <person name="Sykes S."/>
            <person name="Wortman J."/>
            <person name="Nusbaum C."/>
            <person name="Birren B."/>
        </authorList>
    </citation>
    <scope>NUCLEOTIDE SEQUENCE [LARGE SCALE GENOMIC DNA]</scope>
    <source>
        <strain evidence="10 11">CBS 101466</strain>
    </source>
</reference>
<dbReference type="eggNOG" id="KOG0156">
    <property type="taxonomic scope" value="Eukaryota"/>
</dbReference>
<keyword evidence="4 8" id="KW-0560">Oxidoreductase</keyword>
<dbReference type="PANTHER" id="PTHR24305">
    <property type="entry name" value="CYTOCHROME P450"/>
    <property type="match status" value="1"/>
</dbReference>
<sequence>MAPPVSDLPDDIPVTHAAVATIWNFIVAHPFVILFALLVIRPLYKRYSSPLRQYPGPFIASCTRLWKFWSTWTGKTEQHHIALHKKYGPVVRVAPNEVSFASPEAALAIFQVGKGFHKTDFYGVFPPPENPDIFTETREAVHGVKKRYAATPYSMATMQQSTSRIEDTERLLVRKLDDYADGHQVCDLGDYLHFFAFDVLGEVAFSANFGFLEAGVDVDSAIKTIDNSQWYNGLIGQIPILDKFLRRNPLWNFVPFLATKNALITRTALSQLAKRHDPNNKETYKDLLNSLIQAQQQNPDKLGEGDVFAIAHGAIFAGSDSTASTMQSFFWNVLNNPRVYDTLVKEITSADMSDMVQYNEAQTLPYFQACLKEAMRLQPAVGLNITRKVPVQGAEIGGAKLPGGTEVAVNGWVLHRAREVFGDDAEVYRPERWLDADPDRLRNMDRCMFQFGGGSHLCIGRHLALLEMNKVLPQLLRRYDVRLVTPGKELEHHSSFFVVQWGLKVYMTKRPGQD</sequence>
<evidence type="ECO:0000256" key="9">
    <source>
        <dbReference type="SAM" id="Phobius"/>
    </source>
</evidence>
<dbReference type="STRING" id="1220924.W2S058"/>
<dbReference type="GO" id="GO:0005506">
    <property type="term" value="F:iron ion binding"/>
    <property type="evidence" value="ECO:0007669"/>
    <property type="project" value="InterPro"/>
</dbReference>
<dbReference type="OrthoDB" id="3934656at2759"/>
<evidence type="ECO:0000256" key="7">
    <source>
        <dbReference type="PIRSR" id="PIRSR602403-1"/>
    </source>
</evidence>
<keyword evidence="6 8" id="KW-0503">Monooxygenase</keyword>
<dbReference type="SUPFAM" id="SSF48264">
    <property type="entry name" value="Cytochrome P450"/>
    <property type="match status" value="1"/>
</dbReference>
<comment type="cofactor">
    <cofactor evidence="1 7">
        <name>heme</name>
        <dbReference type="ChEBI" id="CHEBI:30413"/>
    </cofactor>
</comment>
<comment type="similarity">
    <text evidence="2 8">Belongs to the cytochrome P450 family.</text>
</comment>
<dbReference type="Proteomes" id="UP000030752">
    <property type="component" value="Unassembled WGS sequence"/>
</dbReference>
<dbReference type="InterPro" id="IPR001128">
    <property type="entry name" value="Cyt_P450"/>
</dbReference>
<name>W2S058_CYPE1</name>
<evidence type="ECO:0000256" key="3">
    <source>
        <dbReference type="ARBA" id="ARBA00022723"/>
    </source>
</evidence>
<keyword evidence="7 8" id="KW-0349">Heme</keyword>
<dbReference type="EMBL" id="KB822719">
    <property type="protein sequence ID" value="ETN42072.1"/>
    <property type="molecule type" value="Genomic_DNA"/>
</dbReference>
<evidence type="ECO:0000256" key="5">
    <source>
        <dbReference type="ARBA" id="ARBA00023004"/>
    </source>
</evidence>
<dbReference type="PRINTS" id="PR00465">
    <property type="entry name" value="EP450IV"/>
</dbReference>
<dbReference type="GO" id="GO:0016705">
    <property type="term" value="F:oxidoreductase activity, acting on paired donors, with incorporation or reduction of molecular oxygen"/>
    <property type="evidence" value="ECO:0007669"/>
    <property type="project" value="InterPro"/>
</dbReference>
<dbReference type="PRINTS" id="PR00385">
    <property type="entry name" value="P450"/>
</dbReference>
<dbReference type="AlphaFoldDB" id="W2S058"/>
<dbReference type="PROSITE" id="PS00086">
    <property type="entry name" value="CYTOCHROME_P450"/>
    <property type="match status" value="1"/>
</dbReference>
<dbReference type="InParanoid" id="W2S058"/>
<evidence type="ECO:0000313" key="11">
    <source>
        <dbReference type="Proteomes" id="UP000030752"/>
    </source>
</evidence>
<evidence type="ECO:0000313" key="10">
    <source>
        <dbReference type="EMBL" id="ETN42072.1"/>
    </source>
</evidence>
<evidence type="ECO:0000256" key="8">
    <source>
        <dbReference type="RuleBase" id="RU000461"/>
    </source>
</evidence>
<dbReference type="InterPro" id="IPR036396">
    <property type="entry name" value="Cyt_P450_sf"/>
</dbReference>
<keyword evidence="11" id="KW-1185">Reference proteome</keyword>
<keyword evidence="3 7" id="KW-0479">Metal-binding</keyword>
<keyword evidence="9" id="KW-1133">Transmembrane helix</keyword>
<dbReference type="GO" id="GO:0020037">
    <property type="term" value="F:heme binding"/>
    <property type="evidence" value="ECO:0007669"/>
    <property type="project" value="InterPro"/>
</dbReference>
<feature type="binding site" description="axial binding residue" evidence="7">
    <location>
        <position position="458"/>
    </location>
    <ligand>
        <name>heme</name>
        <dbReference type="ChEBI" id="CHEBI:30413"/>
    </ligand>
    <ligandPart>
        <name>Fe</name>
        <dbReference type="ChEBI" id="CHEBI:18248"/>
    </ligandPart>
</feature>
<dbReference type="CDD" id="cd11060">
    <property type="entry name" value="CYP57A1-like"/>
    <property type="match status" value="1"/>
</dbReference>
<evidence type="ECO:0000256" key="4">
    <source>
        <dbReference type="ARBA" id="ARBA00023002"/>
    </source>
</evidence>
<dbReference type="GO" id="GO:0004497">
    <property type="term" value="F:monooxygenase activity"/>
    <property type="evidence" value="ECO:0007669"/>
    <property type="project" value="UniProtKB-KW"/>
</dbReference>
<keyword evidence="9" id="KW-0472">Membrane</keyword>
<protein>
    <recommendedName>
        <fullName evidence="12">Cytochrome P450 oxidoreductase</fullName>
    </recommendedName>
</protein>
<dbReference type="PANTHER" id="PTHR24305:SF232">
    <property type="entry name" value="P450, PUTATIVE (EUROFUNG)-RELATED"/>
    <property type="match status" value="1"/>
</dbReference>
<keyword evidence="9" id="KW-0812">Transmembrane</keyword>
<feature type="transmembrane region" description="Helical" evidence="9">
    <location>
        <begin position="20"/>
        <end position="44"/>
    </location>
</feature>